<accession>A0A177LVS2</accession>
<evidence type="ECO:0000313" key="2">
    <source>
        <dbReference type="Proteomes" id="UP000077763"/>
    </source>
</evidence>
<dbReference type="Proteomes" id="UP000077763">
    <property type="component" value="Unassembled WGS sequence"/>
</dbReference>
<dbReference type="AlphaFoldDB" id="A0A177LVS2"/>
<protein>
    <submittedName>
        <fullName evidence="1">Uncharacterized protein</fullName>
    </submittedName>
</protein>
<comment type="caution">
    <text evidence="1">The sequence shown here is derived from an EMBL/GenBank/DDBJ whole genome shotgun (WGS) entry which is preliminary data.</text>
</comment>
<name>A0A177LVS2_METMH</name>
<proteinExistence type="predicted"/>
<reference evidence="1 2" key="1">
    <citation type="submission" date="2016-03" db="EMBL/GenBank/DDBJ databases">
        <authorList>
            <person name="Ploux O."/>
        </authorList>
    </citation>
    <scope>NUCLEOTIDE SEQUENCE [LARGE SCALE GENOMIC DNA]</scope>
    <source>
        <strain evidence="1 2">R-45371</strain>
    </source>
</reference>
<dbReference type="RefSeq" id="WP_064038560.1">
    <property type="nucleotide sequence ID" value="NZ_LUUH01000098.1"/>
</dbReference>
<evidence type="ECO:0000313" key="1">
    <source>
        <dbReference type="EMBL" id="OAH97565.1"/>
    </source>
</evidence>
<sequence length="477" mass="54341">MENKTTYHEIDFLLPTQRFNISFSYITQKGLPFVREYVLRLIHLAPMTKSHVATFFGFSRKEVDEAIMDLIDRGELTLSNNERLMLTEKSSGYFSEIGESPRLSLLRDSGTCLSFDLATFSCLGKDIASDKWKLGISIRVDDENASKSEALVEKHFQRQFQEILHKGFLSKSLVQDEKDSLSVYTVNSVNRLRQMPFRLTVKFKVDQDGRNVERDDFEALNNSDFVHERITFELSRLSRPDNTIEIAKAMLDVGDSDTLKLFDSKTNCINFKYWEDLKRLEENSQLKRTTFLGPIYSSENWGILQQSLAPILVSRIEKKADTGHELFVWLAPSDPVWSKSSRLTSSLSDFLLKASTKNKHLYTPRLYLPVAGQEDLRSARQWRHELEPNLDVAHGLIEGFLGGNVEILLFEGELVVVVYHMSLPASFPVSFPIGFVSIDKDIVATVSRLMKKYIEGNSGFGRPNDCGPISSFGRSDT</sequence>
<dbReference type="EMBL" id="LUUH01000098">
    <property type="protein sequence ID" value="OAH97565.1"/>
    <property type="molecule type" value="Genomic_DNA"/>
</dbReference>
<organism evidence="1 2">
    <name type="scientific">Methylomonas methanica</name>
    <dbReference type="NCBI Taxonomy" id="421"/>
    <lineage>
        <taxon>Bacteria</taxon>
        <taxon>Pseudomonadati</taxon>
        <taxon>Pseudomonadota</taxon>
        <taxon>Gammaproteobacteria</taxon>
        <taxon>Methylococcales</taxon>
        <taxon>Methylococcaceae</taxon>
        <taxon>Methylomonas</taxon>
    </lineage>
</organism>
<gene>
    <name evidence="1" type="ORF">A1353_22795</name>
</gene>